<feature type="transmembrane region" description="Helical" evidence="1">
    <location>
        <begin position="97"/>
        <end position="114"/>
    </location>
</feature>
<protein>
    <submittedName>
        <fullName evidence="2">Uncharacterized protein</fullName>
    </submittedName>
</protein>
<sequence>MKNPRNAKADTDKIIEGIEATKLFAIFPTIAGRACLKISLILEAPTNLEAWIKSESLTVIIYSLVIPTLPGHPTTIKVIAKVRSEVPNIDEAIKSQISVGGEVIILIILIAIVSKSDPAW</sequence>
<keyword evidence="1" id="KW-1133">Transmembrane helix</keyword>
<keyword evidence="1" id="KW-0812">Transmembrane</keyword>
<organism evidence="2 3">
    <name type="scientific">Mycoplasmopsis synoviae</name>
    <name type="common">Mycoplasma synoviae</name>
    <dbReference type="NCBI Taxonomy" id="2109"/>
    <lineage>
        <taxon>Bacteria</taxon>
        <taxon>Bacillati</taxon>
        <taxon>Mycoplasmatota</taxon>
        <taxon>Mycoplasmoidales</taxon>
        <taxon>Metamycoplasmataceae</taxon>
        <taxon>Mycoplasmopsis</taxon>
    </lineage>
</organism>
<feature type="non-terminal residue" evidence="2">
    <location>
        <position position="120"/>
    </location>
</feature>
<dbReference type="EMBL" id="LS991953">
    <property type="protein sequence ID" value="SYV93020.1"/>
    <property type="molecule type" value="Genomic_DNA"/>
</dbReference>
<gene>
    <name evidence="2" type="ORF">NCTC10124_00748</name>
</gene>
<evidence type="ECO:0000313" key="3">
    <source>
        <dbReference type="Proteomes" id="UP000259328"/>
    </source>
</evidence>
<evidence type="ECO:0000256" key="1">
    <source>
        <dbReference type="SAM" id="Phobius"/>
    </source>
</evidence>
<proteinExistence type="predicted"/>
<dbReference type="Proteomes" id="UP000259328">
    <property type="component" value="Chromosome"/>
</dbReference>
<evidence type="ECO:0000313" key="2">
    <source>
        <dbReference type="EMBL" id="SYV93020.1"/>
    </source>
</evidence>
<keyword evidence="1" id="KW-0472">Membrane</keyword>
<name>A0A3B0PA70_MYCSY</name>
<reference evidence="3" key="1">
    <citation type="submission" date="2018-06" db="EMBL/GenBank/DDBJ databases">
        <authorList>
            <consortium name="Pathogen Informatics"/>
        </authorList>
    </citation>
    <scope>NUCLEOTIDE SEQUENCE [LARGE SCALE GENOMIC DNA]</scope>
    <source>
        <strain evidence="3">NCTC10124</strain>
    </source>
</reference>
<dbReference type="AlphaFoldDB" id="A0A3B0PA70"/>
<accession>A0A3B0PA70</accession>